<proteinExistence type="predicted"/>
<reference evidence="2" key="1">
    <citation type="journal article" date="2019" name="Int. J. Syst. Evol. Microbiol.">
        <title>The Global Catalogue of Microorganisms (GCM) 10K type strain sequencing project: providing services to taxonomists for standard genome sequencing and annotation.</title>
        <authorList>
            <consortium name="The Broad Institute Genomics Platform"/>
            <consortium name="The Broad Institute Genome Sequencing Center for Infectious Disease"/>
            <person name="Wu L."/>
            <person name="Ma J."/>
        </authorList>
    </citation>
    <scope>NUCLEOTIDE SEQUENCE [LARGE SCALE GENOMIC DNA]</scope>
    <source>
        <strain evidence="2">CGMCC 1.12664</strain>
    </source>
</reference>
<dbReference type="AlphaFoldDB" id="A0A917EJ85"/>
<dbReference type="Proteomes" id="UP000612855">
    <property type="component" value="Unassembled WGS sequence"/>
</dbReference>
<dbReference type="EMBL" id="BMFJ01000002">
    <property type="protein sequence ID" value="GGE47877.1"/>
    <property type="molecule type" value="Genomic_DNA"/>
</dbReference>
<organism evidence="1 2">
    <name type="scientific">Primorskyibacter flagellatus</name>
    <dbReference type="NCBI Taxonomy" id="1387277"/>
    <lineage>
        <taxon>Bacteria</taxon>
        <taxon>Pseudomonadati</taxon>
        <taxon>Pseudomonadota</taxon>
        <taxon>Alphaproteobacteria</taxon>
        <taxon>Rhodobacterales</taxon>
        <taxon>Roseobacteraceae</taxon>
        <taxon>Primorskyibacter</taxon>
    </lineage>
</organism>
<sequence>MFDYDGKHTDPARTIYKRGLQKKVNRQTSGKAFGIVDTESELESITLIAADLDPRVRRVRPQPCTFDLNTGDAYPSKQALMDAVHGTRYRPWCYTPDFLLELVDGSKVFVESKHTRFLERHPTFSAVPIAMADYGHRYAIVTERMLPRPLQRNLRTLKVSPTVPLNADQRSWLIDDCPSSLLFREIEDLGFGRNRVYTAIREGYLAAKLDKTPFNDRTVLMPSAGSTAHLEVLPI</sequence>
<dbReference type="RefSeq" id="WP_188479466.1">
    <property type="nucleotide sequence ID" value="NZ_BMFJ01000002.1"/>
</dbReference>
<comment type="caution">
    <text evidence="1">The sequence shown here is derived from an EMBL/GenBank/DDBJ whole genome shotgun (WGS) entry which is preliminary data.</text>
</comment>
<keyword evidence="2" id="KW-1185">Reference proteome</keyword>
<accession>A0A917EJ85</accession>
<evidence type="ECO:0008006" key="3">
    <source>
        <dbReference type="Google" id="ProtNLM"/>
    </source>
</evidence>
<evidence type="ECO:0000313" key="1">
    <source>
        <dbReference type="EMBL" id="GGE47877.1"/>
    </source>
</evidence>
<gene>
    <name evidence="1" type="ORF">GCM10011360_38810</name>
</gene>
<evidence type="ECO:0000313" key="2">
    <source>
        <dbReference type="Proteomes" id="UP000612855"/>
    </source>
</evidence>
<protein>
    <recommendedName>
        <fullName evidence="3">TnsA endonuclease N-terminal domain-containing protein</fullName>
    </recommendedName>
</protein>
<name>A0A917EJ85_9RHOB</name>